<dbReference type="EMBL" id="BAABHS010000008">
    <property type="protein sequence ID" value="GAA4962366.1"/>
    <property type="molecule type" value="Genomic_DNA"/>
</dbReference>
<dbReference type="InterPro" id="IPR045592">
    <property type="entry name" value="DUF6461"/>
</dbReference>
<evidence type="ECO:0000313" key="2">
    <source>
        <dbReference type="Proteomes" id="UP001500466"/>
    </source>
</evidence>
<keyword evidence="2" id="KW-1185">Reference proteome</keyword>
<sequence length="201" mass="21825">MSGVGVDWLEDSTFLEFGYCVTFARGLDAVELLRRMGCDVATAAMKTRIDANHWIEDLLDDGHPDVGDKEWVIRAGESDGWAFAVEDGGIRGIDEEVLVEVSAGTVAMSIFRNVNAVTVFSYAESGLVVCQYESPLQRGGSDPDRLVPELIRAGVLCPGGDMPDLGIAEEQRLTLRMMHAEFGVTLPQETVEDGELLAAMI</sequence>
<name>A0ABP9H6P0_9ACTN</name>
<gene>
    <name evidence="1" type="ORF">GCM10023205_27640</name>
</gene>
<dbReference type="Proteomes" id="UP001500466">
    <property type="component" value="Unassembled WGS sequence"/>
</dbReference>
<reference evidence="2" key="1">
    <citation type="journal article" date="2019" name="Int. J. Syst. Evol. Microbiol.">
        <title>The Global Catalogue of Microorganisms (GCM) 10K type strain sequencing project: providing services to taxonomists for standard genome sequencing and annotation.</title>
        <authorList>
            <consortium name="The Broad Institute Genomics Platform"/>
            <consortium name="The Broad Institute Genome Sequencing Center for Infectious Disease"/>
            <person name="Wu L."/>
            <person name="Ma J."/>
        </authorList>
    </citation>
    <scope>NUCLEOTIDE SEQUENCE [LARGE SCALE GENOMIC DNA]</scope>
    <source>
        <strain evidence="2">JCM 17986</strain>
    </source>
</reference>
<proteinExistence type="predicted"/>
<comment type="caution">
    <text evidence="1">The sequence shown here is derived from an EMBL/GenBank/DDBJ whole genome shotgun (WGS) entry which is preliminary data.</text>
</comment>
<evidence type="ECO:0000313" key="1">
    <source>
        <dbReference type="EMBL" id="GAA4962366.1"/>
    </source>
</evidence>
<organism evidence="1 2">
    <name type="scientific">Yinghuangia aomiensis</name>
    <dbReference type="NCBI Taxonomy" id="676205"/>
    <lineage>
        <taxon>Bacteria</taxon>
        <taxon>Bacillati</taxon>
        <taxon>Actinomycetota</taxon>
        <taxon>Actinomycetes</taxon>
        <taxon>Kitasatosporales</taxon>
        <taxon>Streptomycetaceae</taxon>
        <taxon>Yinghuangia</taxon>
    </lineage>
</organism>
<dbReference type="RefSeq" id="WP_345675719.1">
    <property type="nucleotide sequence ID" value="NZ_BAABHS010000008.1"/>
</dbReference>
<dbReference type="Pfam" id="PF20062">
    <property type="entry name" value="DUF6461"/>
    <property type="match status" value="1"/>
</dbReference>
<accession>A0ABP9H6P0</accession>
<protein>
    <submittedName>
        <fullName evidence="1">Uncharacterized protein</fullName>
    </submittedName>
</protein>